<dbReference type="PROSITE" id="PS00622">
    <property type="entry name" value="HTH_LUXR_1"/>
    <property type="match status" value="1"/>
</dbReference>
<dbReference type="PROSITE" id="PS50043">
    <property type="entry name" value="HTH_LUXR_2"/>
    <property type="match status" value="1"/>
</dbReference>
<dbReference type="PRINTS" id="PR00038">
    <property type="entry name" value="HTHLUXR"/>
</dbReference>
<reference evidence="7 8" key="1">
    <citation type="submission" date="2020-11" db="EMBL/GenBank/DDBJ databases">
        <title>Vibrio nitrifigilis sp. nov., a marine nitrogen-fixing bacterium isolated from the lagoon sediment of an islet inside an atoll.</title>
        <authorList>
            <person name="Wang L.-T."/>
            <person name="Shieh W.Y."/>
        </authorList>
    </citation>
    <scope>NUCLEOTIDE SEQUENCE [LARGE SCALE GENOMIC DNA]</scope>
    <source>
        <strain evidence="7 8">NFV-1</strain>
    </source>
</reference>
<dbReference type="Pfam" id="PF00072">
    <property type="entry name" value="Response_reg"/>
    <property type="match status" value="1"/>
</dbReference>
<evidence type="ECO:0000256" key="1">
    <source>
        <dbReference type="ARBA" id="ARBA00023015"/>
    </source>
</evidence>
<dbReference type="InterPro" id="IPR036388">
    <property type="entry name" value="WH-like_DNA-bd_sf"/>
</dbReference>
<protein>
    <submittedName>
        <fullName evidence="7">Response regulator transcription factor</fullName>
    </submittedName>
</protein>
<feature type="modified residue" description="4-aspartylphosphate" evidence="4">
    <location>
        <position position="52"/>
    </location>
</feature>
<dbReference type="Proteomes" id="UP000597206">
    <property type="component" value="Unassembled WGS sequence"/>
</dbReference>
<dbReference type="CDD" id="cd06170">
    <property type="entry name" value="LuxR_C_like"/>
    <property type="match status" value="1"/>
</dbReference>
<dbReference type="PROSITE" id="PS50110">
    <property type="entry name" value="RESPONSE_REGULATORY"/>
    <property type="match status" value="1"/>
</dbReference>
<dbReference type="Gene3D" id="3.40.50.2300">
    <property type="match status" value="1"/>
</dbReference>
<accession>A0ABS0GIS2</accession>
<dbReference type="SMART" id="SM00421">
    <property type="entry name" value="HTH_LUXR"/>
    <property type="match status" value="1"/>
</dbReference>
<dbReference type="SUPFAM" id="SSF52172">
    <property type="entry name" value="CheY-like"/>
    <property type="match status" value="1"/>
</dbReference>
<evidence type="ECO:0000256" key="3">
    <source>
        <dbReference type="ARBA" id="ARBA00023163"/>
    </source>
</evidence>
<keyword evidence="4" id="KW-0597">Phosphoprotein</keyword>
<evidence type="ECO:0000313" key="7">
    <source>
        <dbReference type="EMBL" id="MBF9002321.1"/>
    </source>
</evidence>
<feature type="domain" description="HTH luxR-type" evidence="5">
    <location>
        <begin position="126"/>
        <end position="187"/>
    </location>
</feature>
<dbReference type="Pfam" id="PF00196">
    <property type="entry name" value="GerE"/>
    <property type="match status" value="1"/>
</dbReference>
<sequence length="187" mass="21596">MDVYIIDDDPILLRSLSLLMEDQGYQVNSYLDADTFLAEVIFTLKPACLVLDLRMPKTSGVELYLQIQNEVEHWSTIFLTGHGEIHTAVEMVKKGAFEFLQKPVDIDTLLSIVHNAMKNSELKTQLKKMTAQLTDREQQILKYLTLGFSTKEISSHVDISIKTVEFHRANIRQKMNLKEYKYLMLNL</sequence>
<keyword evidence="8" id="KW-1185">Reference proteome</keyword>
<dbReference type="InterPro" id="IPR016032">
    <property type="entry name" value="Sig_transdc_resp-reg_C-effctor"/>
</dbReference>
<evidence type="ECO:0000256" key="4">
    <source>
        <dbReference type="PROSITE-ProRule" id="PRU00169"/>
    </source>
</evidence>
<dbReference type="Gene3D" id="1.10.10.10">
    <property type="entry name" value="Winged helix-like DNA-binding domain superfamily/Winged helix DNA-binding domain"/>
    <property type="match status" value="1"/>
</dbReference>
<organism evidence="7 8">
    <name type="scientific">Vibrio nitrifigilis</name>
    <dbReference type="NCBI Taxonomy" id="2789781"/>
    <lineage>
        <taxon>Bacteria</taxon>
        <taxon>Pseudomonadati</taxon>
        <taxon>Pseudomonadota</taxon>
        <taxon>Gammaproteobacteria</taxon>
        <taxon>Vibrionales</taxon>
        <taxon>Vibrionaceae</taxon>
        <taxon>Vibrio</taxon>
    </lineage>
</organism>
<dbReference type="PANTHER" id="PTHR44688">
    <property type="entry name" value="DNA-BINDING TRANSCRIPTIONAL ACTIVATOR DEVR_DOSR"/>
    <property type="match status" value="1"/>
</dbReference>
<feature type="domain" description="Response regulatory" evidence="6">
    <location>
        <begin position="2"/>
        <end position="117"/>
    </location>
</feature>
<evidence type="ECO:0000313" key="8">
    <source>
        <dbReference type="Proteomes" id="UP000597206"/>
    </source>
</evidence>
<gene>
    <name evidence="7" type="ORF">I1A42_17770</name>
</gene>
<dbReference type="SUPFAM" id="SSF46894">
    <property type="entry name" value="C-terminal effector domain of the bipartite response regulators"/>
    <property type="match status" value="1"/>
</dbReference>
<evidence type="ECO:0000256" key="2">
    <source>
        <dbReference type="ARBA" id="ARBA00023125"/>
    </source>
</evidence>
<evidence type="ECO:0000259" key="6">
    <source>
        <dbReference type="PROSITE" id="PS50110"/>
    </source>
</evidence>
<dbReference type="SMART" id="SM00448">
    <property type="entry name" value="REC"/>
    <property type="match status" value="1"/>
</dbReference>
<dbReference type="RefSeq" id="WP_196124252.1">
    <property type="nucleotide sequence ID" value="NZ_JADPMR010000004.1"/>
</dbReference>
<name>A0ABS0GIS2_9VIBR</name>
<comment type="caution">
    <text evidence="7">The sequence shown here is derived from an EMBL/GenBank/DDBJ whole genome shotgun (WGS) entry which is preliminary data.</text>
</comment>
<dbReference type="EMBL" id="JADPMR010000004">
    <property type="protein sequence ID" value="MBF9002321.1"/>
    <property type="molecule type" value="Genomic_DNA"/>
</dbReference>
<dbReference type="InterPro" id="IPR001789">
    <property type="entry name" value="Sig_transdc_resp-reg_receiver"/>
</dbReference>
<keyword evidence="3" id="KW-0804">Transcription</keyword>
<evidence type="ECO:0000259" key="5">
    <source>
        <dbReference type="PROSITE" id="PS50043"/>
    </source>
</evidence>
<keyword evidence="2" id="KW-0238">DNA-binding</keyword>
<dbReference type="InterPro" id="IPR011006">
    <property type="entry name" value="CheY-like_superfamily"/>
</dbReference>
<keyword evidence="1" id="KW-0805">Transcription regulation</keyword>
<dbReference type="PANTHER" id="PTHR44688:SF16">
    <property type="entry name" value="DNA-BINDING TRANSCRIPTIONAL ACTIVATOR DEVR_DOSR"/>
    <property type="match status" value="1"/>
</dbReference>
<dbReference type="InterPro" id="IPR000792">
    <property type="entry name" value="Tscrpt_reg_LuxR_C"/>
</dbReference>
<proteinExistence type="predicted"/>